<accession>A0A1B1V5L5</accession>
<gene>
    <name evidence="1" type="primary">masp1.48</name>
</gene>
<keyword evidence="1" id="KW-0378">Hydrolase</keyword>
<proteinExistence type="predicted"/>
<dbReference type="GO" id="GO:0016787">
    <property type="term" value="F:hydrolase activity"/>
    <property type="evidence" value="ECO:0007669"/>
    <property type="project" value="UniProtKB-KW"/>
</dbReference>
<sequence length="542" mass="62292">MNNANDDLSNYIRLQEDVIDAQHVMLDILRKTTVDQSALSQLEIDLGGLYINYVNIDYTAIPSNSTIDISHSIDFETTILENLINVSKNATNLIQHAPRTPIVGKESMKEKFSLLAGTTRENMFVVQPSQPVTKETVLNFYKKVGEIYSIEKFIDNKYEIEIEVLLNTTPTLYRRRGGAGNGGYDNNEHIFVSRISCVAYILQTFFNNQDFAILRNKLNSHMKRTKALCFLNYIYYMCRVLRNKNVEFSSEYVHFIIIQAFNTVGQYEYVMSKNTNITADHVADVVRVFDPNFKYNPYNVPNEKDLQVNYIINNTVGYNVLNPIAVDDDSHENRLFLMYPELYVSKYIIKLGQNDVCVARNFVYYNEIFGVGANIDVNVSSIDTDDVDLKYIINNFLIINSCNDKLNLGLTLIKQYVDEEIDKLKQGLSQQLSIKSGIDTNEEDTPIFNSGPYGCKKVNFEFNFLIELLVNIQEGFDFRYYVHDSEQMVILKEAMKLIENIDTLTLYSILINYNFNLGVTENILTNKSPARTSIINDYINIV</sequence>
<organism evidence="1">
    <name type="scientific">Malacosoma sp. alphabaculovirus</name>
    <dbReference type="NCBI Taxonomy" id="1881632"/>
    <lineage>
        <taxon>Viruses</taxon>
        <taxon>Viruses incertae sedis</taxon>
        <taxon>Naldaviricetes</taxon>
        <taxon>Lefavirales</taxon>
        <taxon>Baculoviridae</taxon>
        <taxon>Alphabaculovirus</taxon>
    </lineage>
</organism>
<dbReference type="EMBL" id="KU659593">
    <property type="protein sequence ID" value="ANW12281.1"/>
    <property type="molecule type" value="Genomic_DNA"/>
</dbReference>
<evidence type="ECO:0000313" key="1">
    <source>
        <dbReference type="EMBL" id="ANW12281.1"/>
    </source>
</evidence>
<protein>
    <submittedName>
        <fullName evidence="1">PolyADP-ribose glycohydrolase</fullName>
    </submittedName>
</protein>
<reference evidence="1" key="1">
    <citation type="submission" date="2016-01" db="EMBL/GenBank/DDBJ databases">
        <authorList>
            <person name="Oliw E.H."/>
        </authorList>
    </citation>
    <scope>NUCLEOTIDE SEQUENCE</scope>
    <source>
        <strain evidence="1">164</strain>
    </source>
</reference>
<name>A0A1B1V5L5_9ABAC</name>